<feature type="domain" description="PrkA AAA" evidence="1">
    <location>
        <begin position="21"/>
        <end position="372"/>
    </location>
</feature>
<dbReference type="EMBL" id="JASGCB010000007">
    <property type="protein sequence ID" value="MDI9259781.1"/>
    <property type="molecule type" value="Genomic_DNA"/>
</dbReference>
<evidence type="ECO:0000259" key="1">
    <source>
        <dbReference type="SMART" id="SM00763"/>
    </source>
</evidence>
<dbReference type="InterPro" id="IPR027417">
    <property type="entry name" value="P-loop_NTPase"/>
</dbReference>
<proteinExistence type="predicted"/>
<dbReference type="Pfam" id="PF06798">
    <property type="entry name" value="PrkA"/>
    <property type="match status" value="1"/>
</dbReference>
<sequence>MGFLERLSSYRAEEEALRWRGTFTDYLELVRQNPNIARTAHARIYDMIVAAGVEMDADGKPHYKFFEKEIFGLSDTIERLVEEYFHAAARRLDVRKRILLLMGPVSGGKSTIVTLLKRGLEQYSRTPEGALYAIAGCPMHEEPLHLIPNELRPEFEAEFGVKIEGNLCPSCRLRVDEEFGGRIEDVPVERVVLSEERRVGIGTFSPSDPKSQDIADLTGSVDFSTITEYGSESDPRAYRFDGELNKANRGLMEFQEMLKCDEKFLWHLLSLTQEGNFKAGRFALISADEMIIAHTNEAEYRAFIANKKNEALQSRMIVMPIPYNLRVDDEVKIYEKLVQQSDLKNVHIAPHALRTAAIFSILTRLKESKKQGVDLMKKLYLYNGQAVEGLKEADVKELKAEYPDEGMSGLDPRYIINRISTALIRRDTQCINALDVLRAIKDGLDQHPSITPEDRERLLNFVAMARREYDEMAKTEVQKAFVYSFEESAKTLLENYLDNVEAYCNWQKIKDPLTGEEMDPDEKLMRSIEEQIGISENAKRAFREEILIRISTYARRGKKFDYHSHERLKEAIEKKLFADLKDVVKITTSTKTPDEQQLKKINEVTRRLIDEHGYCPVCANELLRYTGSLLNR</sequence>
<keyword evidence="3" id="KW-1185">Reference proteome</keyword>
<dbReference type="Gene3D" id="3.40.50.300">
    <property type="entry name" value="P-loop containing nucleotide triphosphate hydrolases"/>
    <property type="match status" value="1"/>
</dbReference>
<keyword evidence="2" id="KW-0808">Transferase</keyword>
<accession>A0ABT6XXF8</accession>
<dbReference type="InterPro" id="IPR013153">
    <property type="entry name" value="Prk_AAA"/>
</dbReference>
<dbReference type="InterPro" id="IPR016230">
    <property type="entry name" value="PrkA/YeaG"/>
</dbReference>
<dbReference type="SMART" id="SM00763">
    <property type="entry name" value="AAA_PrkA"/>
    <property type="match status" value="1"/>
</dbReference>
<dbReference type="PANTHER" id="PTHR30267">
    <property type="entry name" value="PROTEIN KINASE PRKA"/>
    <property type="match status" value="1"/>
</dbReference>
<protein>
    <submittedName>
        <fullName evidence="2">PrkA family serine protein kinase</fullName>
    </submittedName>
</protein>
<dbReference type="RefSeq" id="WP_062308821.1">
    <property type="nucleotide sequence ID" value="NZ_JASGCB010000007.1"/>
</dbReference>
<name>A0ABT6XXF8_ALISE</name>
<comment type="caution">
    <text evidence="2">The sequence shown here is derived from an EMBL/GenBank/DDBJ whole genome shotgun (WGS) entry which is preliminary data.</text>
</comment>
<dbReference type="Proteomes" id="UP001529245">
    <property type="component" value="Unassembled WGS sequence"/>
</dbReference>
<reference evidence="2 3" key="1">
    <citation type="submission" date="2023-04" db="EMBL/GenBank/DDBJ databases">
        <title>A. sendaiensis sub sp. chiapanensis a novel subspecie with specific adaptation in bacterial cell wall isolated from an active volcano.</title>
        <authorList>
            <person name="Alvarez Gutierrez P.E."/>
            <person name="Ortiz Cortes L.Y."/>
        </authorList>
    </citation>
    <scope>NUCLEOTIDE SEQUENCE [LARGE SCALE GENOMIC DNA]</scope>
    <source>
        <strain evidence="2 3">PA2</strain>
    </source>
</reference>
<keyword evidence="2" id="KW-0418">Kinase</keyword>
<evidence type="ECO:0000313" key="2">
    <source>
        <dbReference type="EMBL" id="MDI9259781.1"/>
    </source>
</evidence>
<dbReference type="Pfam" id="PF08298">
    <property type="entry name" value="AAA_PrkA"/>
    <property type="match status" value="1"/>
</dbReference>
<gene>
    <name evidence="2" type="ORF">QID03_06225</name>
</gene>
<dbReference type="SUPFAM" id="SSF52540">
    <property type="entry name" value="P-loop containing nucleoside triphosphate hydrolases"/>
    <property type="match status" value="1"/>
</dbReference>
<organism evidence="2 3">
    <name type="scientific">Alicyclobacillus sendaiensis PA2</name>
    <dbReference type="NCBI Taxonomy" id="3029425"/>
    <lineage>
        <taxon>Bacteria</taxon>
        <taxon>Bacillati</taxon>
        <taxon>Bacillota</taxon>
        <taxon>Bacilli</taxon>
        <taxon>Bacillales</taxon>
        <taxon>Alicyclobacillaceae</taxon>
        <taxon>Alicyclobacillus</taxon>
    </lineage>
</organism>
<dbReference type="PANTHER" id="PTHR30267:SF2">
    <property type="entry name" value="PROTEIN PRKA"/>
    <property type="match status" value="1"/>
</dbReference>
<dbReference type="InterPro" id="IPR010650">
    <property type="entry name" value="PrkA_C"/>
</dbReference>
<evidence type="ECO:0000313" key="3">
    <source>
        <dbReference type="Proteomes" id="UP001529245"/>
    </source>
</evidence>
<dbReference type="GO" id="GO:0016301">
    <property type="term" value="F:kinase activity"/>
    <property type="evidence" value="ECO:0007669"/>
    <property type="project" value="UniProtKB-KW"/>
</dbReference>
<dbReference type="PIRSF" id="PIRSF000549">
    <property type="entry name" value="Ser_prot_kin"/>
    <property type="match status" value="1"/>
</dbReference>